<feature type="transmembrane region" description="Helical" evidence="1">
    <location>
        <begin position="89"/>
        <end position="112"/>
    </location>
</feature>
<evidence type="ECO:0000313" key="2">
    <source>
        <dbReference type="EMBL" id="MBV4491614.1"/>
    </source>
</evidence>
<proteinExistence type="predicted"/>
<feature type="transmembrane region" description="Helical" evidence="1">
    <location>
        <begin position="59"/>
        <end position="77"/>
    </location>
</feature>
<protein>
    <submittedName>
        <fullName evidence="2">DUF1109 domain-containing protein</fullName>
    </submittedName>
</protein>
<feature type="transmembrane region" description="Helical" evidence="1">
    <location>
        <begin position="26"/>
        <end position="47"/>
    </location>
</feature>
<evidence type="ECO:0000313" key="3">
    <source>
        <dbReference type="Proteomes" id="UP000609530"/>
    </source>
</evidence>
<dbReference type="InterPro" id="IPR009495">
    <property type="entry name" value="NrsF"/>
</dbReference>
<keyword evidence="1" id="KW-0472">Membrane</keyword>
<keyword evidence="1" id="KW-1133">Transmembrane helix</keyword>
<dbReference type="RefSeq" id="WP_186674073.1">
    <property type="nucleotide sequence ID" value="NZ_JABWRZ020000001.1"/>
</dbReference>
<name>A0ABS6QBR5_9PSED</name>
<organism evidence="2 3">
    <name type="scientific">Pseudomonas oryzicola</name>
    <dbReference type="NCBI Taxonomy" id="485876"/>
    <lineage>
        <taxon>Bacteria</taxon>
        <taxon>Pseudomonadati</taxon>
        <taxon>Pseudomonadota</taxon>
        <taxon>Gammaproteobacteria</taxon>
        <taxon>Pseudomonadales</taxon>
        <taxon>Pseudomonadaceae</taxon>
        <taxon>Pseudomonas</taxon>
    </lineage>
</organism>
<sequence length="213" mass="22306">MNTNELIDLLSAGEGAVDRHVSGKRFAIGLVAGALGALLLMAAIFGVRPDLGEVARTPLFWAKVALPGSLAFVALWLNSRLARPGVKGGAAWVLLALPVLLVWIGAAVELTGVPADARAGLILGKTWRTCPLNIALLSVPTFVGVFWALRGLAPTRLRIAGAAGGLLAGASATLAYCLHCPEMGIPFWGVWYLLGMLLPTVMGALLGPRLLRW</sequence>
<evidence type="ECO:0000256" key="1">
    <source>
        <dbReference type="SAM" id="Phobius"/>
    </source>
</evidence>
<dbReference type="Proteomes" id="UP000609530">
    <property type="component" value="Unassembled WGS sequence"/>
</dbReference>
<accession>A0ABS6QBR5</accession>
<feature type="transmembrane region" description="Helical" evidence="1">
    <location>
        <begin position="132"/>
        <end position="152"/>
    </location>
</feature>
<feature type="transmembrane region" description="Helical" evidence="1">
    <location>
        <begin position="190"/>
        <end position="211"/>
    </location>
</feature>
<keyword evidence="1" id="KW-0812">Transmembrane</keyword>
<reference evidence="2 3" key="1">
    <citation type="journal article" date="2020" name="Microorganisms">
        <title>Reliable Identification of Environmental Pseudomonas Isolates Using the rpoD Gene.</title>
        <authorList>
            <consortium name="The Broad Institute Genome Sequencing Platform"/>
            <person name="Girard L."/>
            <person name="Lood C."/>
            <person name="Rokni-Zadeh H."/>
            <person name="van Noort V."/>
            <person name="Lavigne R."/>
            <person name="De Mot R."/>
        </authorList>
    </citation>
    <scope>NUCLEOTIDE SEQUENCE [LARGE SCALE GENOMIC DNA]</scope>
    <source>
        <strain evidence="2 3">RD9SR1</strain>
    </source>
</reference>
<keyword evidence="3" id="KW-1185">Reference proteome</keyword>
<comment type="caution">
    <text evidence="2">The sequence shown here is derived from an EMBL/GenBank/DDBJ whole genome shotgun (WGS) entry which is preliminary data.</text>
</comment>
<dbReference type="Pfam" id="PF06532">
    <property type="entry name" value="NrsF"/>
    <property type="match status" value="1"/>
</dbReference>
<gene>
    <name evidence="2" type="ORF">HU760_013545</name>
</gene>
<feature type="transmembrane region" description="Helical" evidence="1">
    <location>
        <begin position="159"/>
        <end position="178"/>
    </location>
</feature>
<dbReference type="EMBL" id="JABWRZ020000001">
    <property type="protein sequence ID" value="MBV4491614.1"/>
    <property type="molecule type" value="Genomic_DNA"/>
</dbReference>